<evidence type="ECO:0000313" key="3">
    <source>
        <dbReference type="Proteomes" id="UP000185151"/>
    </source>
</evidence>
<dbReference type="Pfam" id="PF00583">
    <property type="entry name" value="Acetyltransf_1"/>
    <property type="match status" value="1"/>
</dbReference>
<sequence length="167" mass="19235">MHPSMIVVRKASAEERLPLYRMLELYQHDLSDIWDQDLDVHGEYGYSLDRFWHDTDCHAFVALVDGKYAGFALVDTAVKVGPAGFWMDQFFVLKKYRRSGVGRELATQVFAALPGKWEVGQMTENAAAQAFWRGVIKDYTRGDYWERRLTDGWWQGVVQGLEVKPIA</sequence>
<dbReference type="CDD" id="cd04301">
    <property type="entry name" value="NAT_SF"/>
    <property type="match status" value="1"/>
</dbReference>
<dbReference type="GO" id="GO:0016747">
    <property type="term" value="F:acyltransferase activity, transferring groups other than amino-acyl groups"/>
    <property type="evidence" value="ECO:0007669"/>
    <property type="project" value="InterPro"/>
</dbReference>
<dbReference type="InterPro" id="IPR000182">
    <property type="entry name" value="GNAT_dom"/>
</dbReference>
<accession>A0A1N6FGZ4</accession>
<dbReference type="InterPro" id="IPR016181">
    <property type="entry name" value="Acyl_CoA_acyltransferase"/>
</dbReference>
<reference evidence="2 3" key="1">
    <citation type="submission" date="2016-11" db="EMBL/GenBank/DDBJ databases">
        <authorList>
            <person name="Jaros S."/>
            <person name="Januszkiewicz K."/>
            <person name="Wedrychowicz H."/>
        </authorList>
    </citation>
    <scope>NUCLEOTIDE SEQUENCE [LARGE SCALE GENOMIC DNA]</scope>
    <source>
        <strain evidence="2 3">GAS95</strain>
    </source>
</reference>
<dbReference type="Gene3D" id="3.40.630.30">
    <property type="match status" value="1"/>
</dbReference>
<protein>
    <submittedName>
        <fullName evidence="2">Predicted acetyltransferase</fullName>
    </submittedName>
</protein>
<evidence type="ECO:0000259" key="1">
    <source>
        <dbReference type="PROSITE" id="PS51186"/>
    </source>
</evidence>
<gene>
    <name evidence="2" type="ORF">SAMN05444165_0195</name>
</gene>
<keyword evidence="3" id="KW-1185">Reference proteome</keyword>
<name>A0A1N6FGZ4_9BURK</name>
<feature type="domain" description="N-acetyltransferase" evidence="1">
    <location>
        <begin position="20"/>
        <end position="151"/>
    </location>
</feature>
<evidence type="ECO:0000313" key="2">
    <source>
        <dbReference type="EMBL" id="SIN94553.1"/>
    </source>
</evidence>
<dbReference type="AlphaFoldDB" id="A0A1N6FGZ4"/>
<dbReference type="Proteomes" id="UP000185151">
    <property type="component" value="Unassembled WGS sequence"/>
</dbReference>
<proteinExistence type="predicted"/>
<dbReference type="PROSITE" id="PS51186">
    <property type="entry name" value="GNAT"/>
    <property type="match status" value="1"/>
</dbReference>
<keyword evidence="2" id="KW-0808">Transferase</keyword>
<dbReference type="EMBL" id="FSRU01000001">
    <property type="protein sequence ID" value="SIN94553.1"/>
    <property type="molecule type" value="Genomic_DNA"/>
</dbReference>
<organism evidence="2 3">
    <name type="scientific">Paraburkholderia phenazinium</name>
    <dbReference type="NCBI Taxonomy" id="60549"/>
    <lineage>
        <taxon>Bacteria</taxon>
        <taxon>Pseudomonadati</taxon>
        <taxon>Pseudomonadota</taxon>
        <taxon>Betaproteobacteria</taxon>
        <taxon>Burkholderiales</taxon>
        <taxon>Burkholderiaceae</taxon>
        <taxon>Paraburkholderia</taxon>
    </lineage>
</organism>
<dbReference type="OrthoDB" id="8479334at2"/>
<dbReference type="SUPFAM" id="SSF55729">
    <property type="entry name" value="Acyl-CoA N-acyltransferases (Nat)"/>
    <property type="match status" value="1"/>
</dbReference>